<dbReference type="PANTHER" id="PTHR30055">
    <property type="entry name" value="HTH-TYPE TRANSCRIPTIONAL REGULATOR RUTR"/>
    <property type="match status" value="1"/>
</dbReference>
<feature type="DNA-binding region" description="H-T-H motif" evidence="4">
    <location>
        <begin position="38"/>
        <end position="57"/>
    </location>
</feature>
<dbReference type="OrthoDB" id="5526106at2"/>
<name>A0A7W9BSG6_9SPHN</name>
<dbReference type="EMBL" id="JACIJR010000004">
    <property type="protein sequence ID" value="MBB5729314.1"/>
    <property type="molecule type" value="Genomic_DNA"/>
</dbReference>
<dbReference type="SUPFAM" id="SSF46689">
    <property type="entry name" value="Homeodomain-like"/>
    <property type="match status" value="1"/>
</dbReference>
<proteinExistence type="predicted"/>
<dbReference type="InterPro" id="IPR009057">
    <property type="entry name" value="Homeodomain-like_sf"/>
</dbReference>
<dbReference type="Gene3D" id="1.10.357.10">
    <property type="entry name" value="Tetracycline Repressor, domain 2"/>
    <property type="match status" value="1"/>
</dbReference>
<evidence type="ECO:0000256" key="2">
    <source>
        <dbReference type="ARBA" id="ARBA00023125"/>
    </source>
</evidence>
<sequence>MEPTIVSTRTRLTAADSKEAAIAAARALLIEDGPQAVTLKAVAARIGKSHANLLHHFGSAAGLQSALAASMAERITARIEDAVRKARAGEADPRIIVDLTFDAFDSEGAGALASWMILSGDRGSLDPIMDAIHKVVEALGDHQGEPVAPLTLSLVLSALGDALLGDPVSRALGLPRGTARDMAVAQLIASATRPAKPDAKDDTKPAPAAPE</sequence>
<evidence type="ECO:0000313" key="8">
    <source>
        <dbReference type="Proteomes" id="UP000546701"/>
    </source>
</evidence>
<dbReference type="GO" id="GO:0003700">
    <property type="term" value="F:DNA-binding transcription factor activity"/>
    <property type="evidence" value="ECO:0007669"/>
    <property type="project" value="TreeGrafter"/>
</dbReference>
<feature type="region of interest" description="Disordered" evidence="5">
    <location>
        <begin position="190"/>
        <end position="211"/>
    </location>
</feature>
<reference evidence="7 8" key="1">
    <citation type="submission" date="2020-08" db="EMBL/GenBank/DDBJ databases">
        <title>Genomic Encyclopedia of Type Strains, Phase IV (KMG-IV): sequencing the most valuable type-strain genomes for metagenomic binning, comparative biology and taxonomic classification.</title>
        <authorList>
            <person name="Goeker M."/>
        </authorList>
    </citation>
    <scope>NUCLEOTIDE SEQUENCE [LARGE SCALE GENOMIC DNA]</scope>
    <source>
        <strain evidence="7 8">DSM 103336</strain>
    </source>
</reference>
<evidence type="ECO:0000256" key="3">
    <source>
        <dbReference type="ARBA" id="ARBA00023163"/>
    </source>
</evidence>
<dbReference type="RefSeq" id="WP_157175459.1">
    <property type="nucleotide sequence ID" value="NZ_BMJP01000001.1"/>
</dbReference>
<keyword evidence="8" id="KW-1185">Reference proteome</keyword>
<keyword evidence="2 4" id="KW-0238">DNA-binding</keyword>
<feature type="domain" description="HTH tetR-type" evidence="6">
    <location>
        <begin position="15"/>
        <end position="75"/>
    </location>
</feature>
<dbReference type="PROSITE" id="PS50977">
    <property type="entry name" value="HTH_TETR_2"/>
    <property type="match status" value="1"/>
</dbReference>
<keyword evidence="3" id="KW-0804">Transcription</keyword>
<organism evidence="7 8">
    <name type="scientific">Sphingomonas prati</name>
    <dbReference type="NCBI Taxonomy" id="1843237"/>
    <lineage>
        <taxon>Bacteria</taxon>
        <taxon>Pseudomonadati</taxon>
        <taxon>Pseudomonadota</taxon>
        <taxon>Alphaproteobacteria</taxon>
        <taxon>Sphingomonadales</taxon>
        <taxon>Sphingomonadaceae</taxon>
        <taxon>Sphingomonas</taxon>
    </lineage>
</organism>
<evidence type="ECO:0000256" key="1">
    <source>
        <dbReference type="ARBA" id="ARBA00023015"/>
    </source>
</evidence>
<gene>
    <name evidence="7" type="ORF">FHS99_001799</name>
</gene>
<dbReference type="InterPro" id="IPR001647">
    <property type="entry name" value="HTH_TetR"/>
</dbReference>
<evidence type="ECO:0000313" key="7">
    <source>
        <dbReference type="EMBL" id="MBB5729314.1"/>
    </source>
</evidence>
<dbReference type="PANTHER" id="PTHR30055:SF234">
    <property type="entry name" value="HTH-TYPE TRANSCRIPTIONAL REGULATOR BETI"/>
    <property type="match status" value="1"/>
</dbReference>
<evidence type="ECO:0000259" key="6">
    <source>
        <dbReference type="PROSITE" id="PS50977"/>
    </source>
</evidence>
<dbReference type="AlphaFoldDB" id="A0A7W9BSG6"/>
<keyword evidence="1" id="KW-0805">Transcription regulation</keyword>
<dbReference type="Pfam" id="PF00440">
    <property type="entry name" value="TetR_N"/>
    <property type="match status" value="1"/>
</dbReference>
<dbReference type="GO" id="GO:0000976">
    <property type="term" value="F:transcription cis-regulatory region binding"/>
    <property type="evidence" value="ECO:0007669"/>
    <property type="project" value="TreeGrafter"/>
</dbReference>
<dbReference type="InterPro" id="IPR050109">
    <property type="entry name" value="HTH-type_TetR-like_transc_reg"/>
</dbReference>
<protein>
    <submittedName>
        <fullName evidence="7">AcrR family transcriptional regulator</fullName>
    </submittedName>
</protein>
<dbReference type="Proteomes" id="UP000546701">
    <property type="component" value="Unassembled WGS sequence"/>
</dbReference>
<comment type="caution">
    <text evidence="7">The sequence shown here is derived from an EMBL/GenBank/DDBJ whole genome shotgun (WGS) entry which is preliminary data.</text>
</comment>
<feature type="compositionally biased region" description="Basic and acidic residues" evidence="5">
    <location>
        <begin position="195"/>
        <end position="204"/>
    </location>
</feature>
<evidence type="ECO:0000256" key="5">
    <source>
        <dbReference type="SAM" id="MobiDB-lite"/>
    </source>
</evidence>
<evidence type="ECO:0000256" key="4">
    <source>
        <dbReference type="PROSITE-ProRule" id="PRU00335"/>
    </source>
</evidence>
<accession>A0A7W9BSG6</accession>